<organism evidence="2 3">
    <name type="scientific">Symbiodinium microadriaticum</name>
    <name type="common">Dinoflagellate</name>
    <name type="synonym">Zooxanthella microadriatica</name>
    <dbReference type="NCBI Taxonomy" id="2951"/>
    <lineage>
        <taxon>Eukaryota</taxon>
        <taxon>Sar</taxon>
        <taxon>Alveolata</taxon>
        <taxon>Dinophyceae</taxon>
        <taxon>Suessiales</taxon>
        <taxon>Symbiodiniaceae</taxon>
        <taxon>Symbiodinium</taxon>
    </lineage>
</organism>
<keyword evidence="1" id="KW-0812">Transmembrane</keyword>
<dbReference type="OrthoDB" id="541403at2759"/>
<name>A0A1Q9BT81_SYMMI</name>
<evidence type="ECO:0000313" key="2">
    <source>
        <dbReference type="EMBL" id="OLP73885.1"/>
    </source>
</evidence>
<comment type="caution">
    <text evidence="2">The sequence shown here is derived from an EMBL/GenBank/DDBJ whole genome shotgun (WGS) entry which is preliminary data.</text>
</comment>
<feature type="transmembrane region" description="Helical" evidence="1">
    <location>
        <begin position="171"/>
        <end position="191"/>
    </location>
</feature>
<evidence type="ECO:0000256" key="1">
    <source>
        <dbReference type="SAM" id="Phobius"/>
    </source>
</evidence>
<protein>
    <submittedName>
        <fullName evidence="2">Uncharacterized protein</fullName>
    </submittedName>
</protein>
<dbReference type="EMBL" id="LSRX01004592">
    <property type="protein sequence ID" value="OLP73885.1"/>
    <property type="molecule type" value="Genomic_DNA"/>
</dbReference>
<reference evidence="2 3" key="1">
    <citation type="submission" date="2016-02" db="EMBL/GenBank/DDBJ databases">
        <title>Genome analysis of coral dinoflagellate symbionts highlights evolutionary adaptations to a symbiotic lifestyle.</title>
        <authorList>
            <person name="Aranda M."/>
            <person name="Li Y."/>
            <person name="Liew Y.J."/>
            <person name="Baumgarten S."/>
            <person name="Simakov O."/>
            <person name="Wilson M."/>
            <person name="Piel J."/>
            <person name="Ashoor H."/>
            <person name="Bougouffa S."/>
            <person name="Bajic V.B."/>
            <person name="Ryu T."/>
            <person name="Ravasi T."/>
            <person name="Bayer T."/>
            <person name="Micklem G."/>
            <person name="Kim H."/>
            <person name="Bhak J."/>
            <person name="Lajeunesse T.C."/>
            <person name="Voolstra C.R."/>
        </authorList>
    </citation>
    <scope>NUCLEOTIDE SEQUENCE [LARGE SCALE GENOMIC DNA]</scope>
    <source>
        <strain evidence="2 3">CCMP2467</strain>
    </source>
</reference>
<keyword evidence="1" id="KW-1133">Transmembrane helix</keyword>
<dbReference type="AlphaFoldDB" id="A0A1Q9BT81"/>
<sequence length="229" mass="25430">MLRGRSASYCRGRAKMFVSLGCGCLLPILMHIVLQRLLIIMTMILVLTVVWRLLMMAMAMMLIMLIKDHCDHDECLQDAFEHEHHDRDYHGADGVLCDLDDEKIILMMTVRIATMMVIRLLVSVAVMAAMLMIISDGAGAGVGAAVHVGDSDIADSRQRCFRGFRSKHVPVLLALAGFISCIGAGMTVKFFNLFFIQEYQFSPVAISLLQTAYPLVIASRRDSGDFRAS</sequence>
<feature type="transmembrane region" description="Helical" evidence="1">
    <location>
        <begin position="12"/>
        <end position="33"/>
    </location>
</feature>
<proteinExistence type="predicted"/>
<feature type="transmembrane region" description="Helical" evidence="1">
    <location>
        <begin position="112"/>
        <end position="134"/>
    </location>
</feature>
<keyword evidence="1" id="KW-0472">Membrane</keyword>
<evidence type="ECO:0000313" key="3">
    <source>
        <dbReference type="Proteomes" id="UP000186817"/>
    </source>
</evidence>
<dbReference type="Proteomes" id="UP000186817">
    <property type="component" value="Unassembled WGS sequence"/>
</dbReference>
<feature type="transmembrane region" description="Helical" evidence="1">
    <location>
        <begin position="39"/>
        <end position="66"/>
    </location>
</feature>
<dbReference type="PANTHER" id="PTHR23525:SF1">
    <property type="entry name" value="NODULIN-LIKE DOMAIN-CONTAINING PROTEIN"/>
    <property type="match status" value="1"/>
</dbReference>
<keyword evidence="3" id="KW-1185">Reference proteome</keyword>
<dbReference type="PANTHER" id="PTHR23525">
    <property type="entry name" value="TRANSPORTER, PUTATIVE-RELATED"/>
    <property type="match status" value="1"/>
</dbReference>
<gene>
    <name evidence="2" type="ORF">AK812_SmicGene46732</name>
</gene>
<accession>A0A1Q9BT81</accession>